<dbReference type="GO" id="GO:0015031">
    <property type="term" value="P:protein transport"/>
    <property type="evidence" value="ECO:0007669"/>
    <property type="project" value="UniProtKB-KW"/>
</dbReference>
<feature type="transmembrane region" description="Helical" evidence="13">
    <location>
        <begin position="526"/>
        <end position="546"/>
    </location>
</feature>
<dbReference type="InterPro" id="IPR038221">
    <property type="entry name" value="YidC_periplasmic_sf"/>
</dbReference>
<keyword evidence="8 13" id="KW-1133">Transmembrane helix</keyword>
<evidence type="ECO:0000256" key="4">
    <source>
        <dbReference type="ARBA" id="ARBA00022448"/>
    </source>
</evidence>
<evidence type="ECO:0000256" key="8">
    <source>
        <dbReference type="ARBA" id="ARBA00022989"/>
    </source>
</evidence>
<dbReference type="PANTHER" id="PTHR12428">
    <property type="entry name" value="OXA1"/>
    <property type="match status" value="1"/>
</dbReference>
<evidence type="ECO:0000313" key="18">
    <source>
        <dbReference type="Proteomes" id="UP000286063"/>
    </source>
</evidence>
<feature type="region of interest" description="Disordered" evidence="14">
    <location>
        <begin position="594"/>
        <end position="616"/>
    </location>
</feature>
<dbReference type="HAMAP" id="MF_01810">
    <property type="entry name" value="YidC_type1"/>
    <property type="match status" value="1"/>
</dbReference>
<evidence type="ECO:0000259" key="15">
    <source>
        <dbReference type="Pfam" id="PF02096"/>
    </source>
</evidence>
<dbReference type="NCBIfam" id="TIGR03593">
    <property type="entry name" value="yidC_nterm"/>
    <property type="match status" value="1"/>
</dbReference>
<keyword evidence="10 13" id="KW-0143">Chaperone</keyword>
<feature type="domain" description="Membrane insertase YidC/Oxa/ALB C-terminal" evidence="15">
    <location>
        <begin position="373"/>
        <end position="570"/>
    </location>
</feature>
<dbReference type="InterPro" id="IPR028055">
    <property type="entry name" value="YidC/Oxa/ALB_C"/>
</dbReference>
<comment type="function">
    <text evidence="13">Required for the insertion and/or proper folding and/or complex formation of integral membrane proteins into the membrane. Involved in integration of membrane proteins that insert both dependently and independently of the Sec translocase complex, as well as at least some lipoproteins. Aids folding of multispanning membrane proteins.</text>
</comment>
<dbReference type="CDD" id="cd20070">
    <property type="entry name" value="5TM_YidC_Alb3"/>
    <property type="match status" value="1"/>
</dbReference>
<dbReference type="InterPro" id="IPR047196">
    <property type="entry name" value="YidC_ALB_C"/>
</dbReference>
<keyword evidence="7 13" id="KW-0653">Protein transport</keyword>
<accession>A0A413IHZ1</accession>
<comment type="subcellular location">
    <subcellularLocation>
        <location evidence="1">Cell inner membrane</location>
        <topology evidence="1">Multi-pass membrane protein</topology>
    </subcellularLocation>
    <subcellularLocation>
        <location evidence="13">Cell membrane</location>
        <topology evidence="13">Multi-pass membrane protein</topology>
    </subcellularLocation>
</comment>
<dbReference type="AlphaFoldDB" id="A0A413IHZ1"/>
<feature type="domain" description="Membrane insertase YidC N-terminal" evidence="16">
    <location>
        <begin position="86"/>
        <end position="350"/>
    </location>
</feature>
<dbReference type="InterPro" id="IPR028053">
    <property type="entry name" value="Membr_insert_YidC_N"/>
</dbReference>
<evidence type="ECO:0000256" key="10">
    <source>
        <dbReference type="ARBA" id="ARBA00023186"/>
    </source>
</evidence>
<keyword evidence="9 13" id="KW-0472">Membrane</keyword>
<gene>
    <name evidence="13" type="primary">yidC</name>
    <name evidence="17" type="ORF">DXA50_18980</name>
</gene>
<feature type="transmembrane region" description="Helical" evidence="13">
    <location>
        <begin position="439"/>
        <end position="460"/>
    </location>
</feature>
<comment type="caution">
    <text evidence="17">The sequence shown here is derived from an EMBL/GenBank/DDBJ whole genome shotgun (WGS) entry which is preliminary data.</text>
</comment>
<evidence type="ECO:0000256" key="12">
    <source>
        <dbReference type="ARBA" id="ARBA00033342"/>
    </source>
</evidence>
<evidence type="ECO:0000256" key="14">
    <source>
        <dbReference type="SAM" id="MobiDB-lite"/>
    </source>
</evidence>
<dbReference type="GO" id="GO:0051205">
    <property type="term" value="P:protein insertion into membrane"/>
    <property type="evidence" value="ECO:0007669"/>
    <property type="project" value="TreeGrafter"/>
</dbReference>
<dbReference type="Pfam" id="PF14849">
    <property type="entry name" value="YidC_periplas"/>
    <property type="match status" value="1"/>
</dbReference>
<dbReference type="Pfam" id="PF02096">
    <property type="entry name" value="60KD_IMP"/>
    <property type="match status" value="1"/>
</dbReference>
<dbReference type="OrthoDB" id="9780552at2"/>
<dbReference type="PRINTS" id="PR00701">
    <property type="entry name" value="60KDINNERMP"/>
</dbReference>
<dbReference type="CDD" id="cd19961">
    <property type="entry name" value="EcYidC-like_peri"/>
    <property type="match status" value="1"/>
</dbReference>
<dbReference type="InterPro" id="IPR001708">
    <property type="entry name" value="YidC/ALB3/OXA1/COX18"/>
</dbReference>
<dbReference type="GO" id="GO:0005886">
    <property type="term" value="C:plasma membrane"/>
    <property type="evidence" value="ECO:0007669"/>
    <property type="project" value="UniProtKB-SubCell"/>
</dbReference>
<evidence type="ECO:0000256" key="6">
    <source>
        <dbReference type="ARBA" id="ARBA00022692"/>
    </source>
</evidence>
<evidence type="ECO:0000256" key="13">
    <source>
        <dbReference type="HAMAP-Rule" id="MF_01810"/>
    </source>
</evidence>
<evidence type="ECO:0000256" key="11">
    <source>
        <dbReference type="ARBA" id="ARBA00033245"/>
    </source>
</evidence>
<dbReference type="GO" id="GO:0032977">
    <property type="term" value="F:membrane insertase activity"/>
    <property type="evidence" value="ECO:0007669"/>
    <property type="project" value="InterPro"/>
</dbReference>
<dbReference type="EMBL" id="QSCR01000051">
    <property type="protein sequence ID" value="RGY11710.1"/>
    <property type="molecule type" value="Genomic_DNA"/>
</dbReference>
<feature type="transmembrane region" description="Helical" evidence="13">
    <location>
        <begin position="6"/>
        <end position="24"/>
    </location>
</feature>
<keyword evidence="5 13" id="KW-1003">Cell membrane</keyword>
<feature type="compositionally biased region" description="Basic and acidic residues" evidence="14">
    <location>
        <begin position="596"/>
        <end position="609"/>
    </location>
</feature>
<comment type="similarity">
    <text evidence="2 13">Belongs to the OXA1/ALB3/YidC family. Type 1 subfamily.</text>
</comment>
<dbReference type="RefSeq" id="WP_117722820.1">
    <property type="nucleotide sequence ID" value="NZ_CAUEFF010000045.1"/>
</dbReference>
<evidence type="ECO:0000313" key="17">
    <source>
        <dbReference type="EMBL" id="RGY11710.1"/>
    </source>
</evidence>
<feature type="transmembrane region" description="Helical" evidence="13">
    <location>
        <begin position="496"/>
        <end position="514"/>
    </location>
</feature>
<dbReference type="NCBIfam" id="NF002356">
    <property type="entry name" value="PRK01318.2-3"/>
    <property type="match status" value="1"/>
</dbReference>
<comment type="subunit">
    <text evidence="13">Interacts with the Sec translocase complex via SecD. Specifically interacts with transmembrane segments of nascent integral membrane proteins during membrane integration.</text>
</comment>
<evidence type="ECO:0000259" key="16">
    <source>
        <dbReference type="Pfam" id="PF14849"/>
    </source>
</evidence>
<dbReference type="NCBIfam" id="TIGR03592">
    <property type="entry name" value="yidC_oxa1_cterm"/>
    <property type="match status" value="1"/>
</dbReference>
<sequence length="616" mass="71397">MDRNTITGLVIIALILIGYSYFMSPSKEELKAMHVRDSIARVEAQRAAALEKERQADFAAQQQNTETLQAETGAIFKQDSLPVEQYTLENNKIKLHINTKGGCIDYVDLKGYRTHDSLPLILWKDHKSSMGLNFYARNKQINTANLIFVPNTNQKELNAEGAEQVLTMRAYVDENKYLEFEYKLAPDSYMVDFNINTYNLNDVIASNTNFLTLYWGVDMPQLEKSRDFESRYTGVYYNFSNNDVEHLSLTGDEKVDLPTSVKWVAYKQQFFSSVLIANESFPNVLISTANNTTPGFLKTADAEISLPYSGKAIEKYDMRFFFGPNSYPVLREYGKDIELPQLINLGWKWIAWFNRYVVIPIFNFLESHVTLNYGLIILLLTLIIKLVLFPLTYKSYMSQAKMRVLKPQIDEINKKIPADKAMERQQAVMKLYKKAGVNPMGGCLPMLLQMPILIALFYFFPGAIELRQKSFLWATDLASYDSIATLPFTIPFYGNHVSLFCLLMTITNILYMWYNSKNQPQNDQMKGMQTMMYIMPIMFLFIFNSYSSGLSYYYFIATLITIVQTWAIRKFVNDEKLLKQIELAKTKPVKKSKFQQKVEEMQRMQEQRMKQMPKKK</sequence>
<dbReference type="InterPro" id="IPR019998">
    <property type="entry name" value="Membr_insert_YidC"/>
</dbReference>
<organism evidence="17 18">
    <name type="scientific">Butyricimonas virosa</name>
    <dbReference type="NCBI Taxonomy" id="544645"/>
    <lineage>
        <taxon>Bacteria</taxon>
        <taxon>Pseudomonadati</taxon>
        <taxon>Bacteroidota</taxon>
        <taxon>Bacteroidia</taxon>
        <taxon>Bacteroidales</taxon>
        <taxon>Odoribacteraceae</taxon>
        <taxon>Butyricimonas</taxon>
    </lineage>
</organism>
<feature type="transmembrane region" description="Helical" evidence="13">
    <location>
        <begin position="371"/>
        <end position="393"/>
    </location>
</feature>
<keyword evidence="4 13" id="KW-0813">Transport</keyword>
<evidence type="ECO:0000256" key="2">
    <source>
        <dbReference type="ARBA" id="ARBA00010527"/>
    </source>
</evidence>
<proteinExistence type="inferred from homology"/>
<reference evidence="17 18" key="1">
    <citation type="submission" date="2018-08" db="EMBL/GenBank/DDBJ databases">
        <title>A genome reference for cultivated species of the human gut microbiota.</title>
        <authorList>
            <person name="Zou Y."/>
            <person name="Xue W."/>
            <person name="Luo G."/>
        </authorList>
    </citation>
    <scope>NUCLEOTIDE SEQUENCE [LARGE SCALE GENOMIC DNA]</scope>
    <source>
        <strain evidence="17 18">OF02-7</strain>
    </source>
</reference>
<dbReference type="PANTHER" id="PTHR12428:SF65">
    <property type="entry name" value="CYTOCHROME C OXIDASE ASSEMBLY PROTEIN COX18, MITOCHONDRIAL"/>
    <property type="match status" value="1"/>
</dbReference>
<keyword evidence="6 13" id="KW-0812">Transmembrane</keyword>
<evidence type="ECO:0000256" key="9">
    <source>
        <dbReference type="ARBA" id="ARBA00023136"/>
    </source>
</evidence>
<name>A0A413IHZ1_9BACT</name>
<dbReference type="Gene3D" id="2.70.98.90">
    <property type="match status" value="1"/>
</dbReference>
<evidence type="ECO:0000256" key="3">
    <source>
        <dbReference type="ARBA" id="ARBA00015325"/>
    </source>
</evidence>
<evidence type="ECO:0000256" key="1">
    <source>
        <dbReference type="ARBA" id="ARBA00004429"/>
    </source>
</evidence>
<dbReference type="Proteomes" id="UP000286063">
    <property type="component" value="Unassembled WGS sequence"/>
</dbReference>
<protein>
    <recommendedName>
        <fullName evidence="3 13">Membrane protein insertase YidC</fullName>
    </recommendedName>
    <alternativeName>
        <fullName evidence="12 13">Foldase YidC</fullName>
    </alternativeName>
    <alternativeName>
        <fullName evidence="11 13">Membrane integrase YidC</fullName>
    </alternativeName>
    <alternativeName>
        <fullName evidence="13">Membrane protein YidC</fullName>
    </alternativeName>
</protein>
<evidence type="ECO:0000256" key="5">
    <source>
        <dbReference type="ARBA" id="ARBA00022475"/>
    </source>
</evidence>
<evidence type="ECO:0000256" key="7">
    <source>
        <dbReference type="ARBA" id="ARBA00022927"/>
    </source>
</evidence>